<dbReference type="Pfam" id="PF07600">
    <property type="entry name" value="DUF1564"/>
    <property type="match status" value="1"/>
</dbReference>
<sequence>RKQDSSEDQDPAKGQESMSSSESGAAGTRAAGQRSAEKKTMRRINVRLGTGSWTLLGALAQAHGVSRCYLFNYLLYLEEVGVGDSIEDTMNAGVPTFHKHYSYILHLDLTFNRATRRLECFPESSFYAFEYREWHKEPDESNSNEPTN</sequence>
<evidence type="ECO:0000313" key="3">
    <source>
        <dbReference type="Proteomes" id="UP000298277"/>
    </source>
</evidence>
<organism evidence="2 3">
    <name type="scientific">Leptospira gomenensis</name>
    <dbReference type="NCBI Taxonomy" id="2484974"/>
    <lineage>
        <taxon>Bacteria</taxon>
        <taxon>Pseudomonadati</taxon>
        <taxon>Spirochaetota</taxon>
        <taxon>Spirochaetia</taxon>
        <taxon>Leptospirales</taxon>
        <taxon>Leptospiraceae</taxon>
        <taxon>Leptospira</taxon>
    </lineage>
</organism>
<proteinExistence type="predicted"/>
<dbReference type="EMBL" id="RQFA01000042">
    <property type="protein sequence ID" value="TGK33717.1"/>
    <property type="molecule type" value="Genomic_DNA"/>
</dbReference>
<accession>A0A5F1YBJ1</accession>
<dbReference type="Proteomes" id="UP000298277">
    <property type="component" value="Unassembled WGS sequence"/>
</dbReference>
<dbReference type="AlphaFoldDB" id="A0A5F1YBJ1"/>
<evidence type="ECO:0000256" key="1">
    <source>
        <dbReference type="SAM" id="MobiDB-lite"/>
    </source>
</evidence>
<dbReference type="InterPro" id="IPR011458">
    <property type="entry name" value="DUF1564"/>
</dbReference>
<comment type="caution">
    <text evidence="2">The sequence shown here is derived from an EMBL/GenBank/DDBJ whole genome shotgun (WGS) entry which is preliminary data.</text>
</comment>
<keyword evidence="3" id="KW-1185">Reference proteome</keyword>
<feature type="region of interest" description="Disordered" evidence="1">
    <location>
        <begin position="1"/>
        <end position="41"/>
    </location>
</feature>
<evidence type="ECO:0000313" key="2">
    <source>
        <dbReference type="EMBL" id="TGK33717.1"/>
    </source>
</evidence>
<reference evidence="2" key="1">
    <citation type="journal article" date="2019" name="PLoS Negl. Trop. Dis.">
        <title>Revisiting the worldwide diversity of Leptospira species in the environment.</title>
        <authorList>
            <person name="Vincent A.T."/>
            <person name="Schiettekatte O."/>
            <person name="Bourhy P."/>
            <person name="Veyrier F.J."/>
            <person name="Picardeau M."/>
        </authorList>
    </citation>
    <scope>NUCLEOTIDE SEQUENCE [LARGE SCALE GENOMIC DNA]</scope>
    <source>
        <strain evidence="2">201800299</strain>
    </source>
</reference>
<feature type="non-terminal residue" evidence="2">
    <location>
        <position position="1"/>
    </location>
</feature>
<gene>
    <name evidence="2" type="ORF">EHQ17_10445</name>
</gene>
<name>A0A5F1YBJ1_9LEPT</name>
<feature type="compositionally biased region" description="Low complexity" evidence="1">
    <location>
        <begin position="16"/>
        <end position="27"/>
    </location>
</feature>
<feature type="compositionally biased region" description="Basic and acidic residues" evidence="1">
    <location>
        <begin position="1"/>
        <end position="13"/>
    </location>
</feature>
<protein>
    <submittedName>
        <fullName evidence="2">DUF1564 family protein</fullName>
    </submittedName>
</protein>